<reference evidence="2 3" key="1">
    <citation type="submission" date="2019-07" db="EMBL/GenBank/DDBJ databases">
        <authorList>
            <person name="Kim J.K."/>
            <person name="Cheong H.-M."/>
            <person name="Choi Y."/>
            <person name="Hwang K.J."/>
            <person name="Lee S."/>
            <person name="Choi C."/>
        </authorList>
    </citation>
    <scope>NUCLEOTIDE SEQUENCE [LARGE SCALE GENOMIC DNA]</scope>
    <source>
        <strain evidence="2 3">KS 22</strain>
    </source>
</reference>
<dbReference type="InterPro" id="IPR025883">
    <property type="entry name" value="Cadherin-like_domain"/>
</dbReference>
<dbReference type="Pfam" id="PF12733">
    <property type="entry name" value="Cadherin-like"/>
    <property type="match status" value="2"/>
</dbReference>
<feature type="domain" description="Cadherin-like beta-sandwich-like" evidence="1">
    <location>
        <begin position="4"/>
        <end position="65"/>
    </location>
</feature>
<gene>
    <name evidence="2" type="ORF">FPL14_12460</name>
</gene>
<name>A0A7G5BY73_9BACL</name>
<evidence type="ECO:0000259" key="1">
    <source>
        <dbReference type="Pfam" id="PF12733"/>
    </source>
</evidence>
<protein>
    <submittedName>
        <fullName evidence="2">Cadherin-like beta sandwich domain-containing protein</fullName>
    </submittedName>
</protein>
<sequence length="194" mass="19622">MTISVSSVSVTPIVADVTATVTVNGQSLMAGAVSVDLNVGSNPITIVVTAQNGTTNTYTVTVAREASGDANLSGLTLSSGTLSPAFAPGTTSYTASVTNSVYSIAIMPTMANVTATVTVNGQTLTAGAVSVDLNVGSNTITIVVTAQNGTTKTYTVTVTRAASDDANLSGLTLSSGTLSRCSRQVRRVTRQRDH</sequence>
<dbReference type="KEGG" id="cchl:FPL14_12460"/>
<keyword evidence="3" id="KW-1185">Reference proteome</keyword>
<dbReference type="AlphaFoldDB" id="A0A7G5BY73"/>
<evidence type="ECO:0000313" key="3">
    <source>
        <dbReference type="Proteomes" id="UP000515679"/>
    </source>
</evidence>
<evidence type="ECO:0000313" key="2">
    <source>
        <dbReference type="EMBL" id="QMV41907.1"/>
    </source>
</evidence>
<proteinExistence type="predicted"/>
<dbReference type="Proteomes" id="UP000515679">
    <property type="component" value="Chromosome"/>
</dbReference>
<organism evidence="2 3">
    <name type="scientific">Cohnella cholangitidis</name>
    <dbReference type="NCBI Taxonomy" id="2598458"/>
    <lineage>
        <taxon>Bacteria</taxon>
        <taxon>Bacillati</taxon>
        <taxon>Bacillota</taxon>
        <taxon>Bacilli</taxon>
        <taxon>Bacillales</taxon>
        <taxon>Paenibacillaceae</taxon>
        <taxon>Cohnella</taxon>
    </lineage>
</organism>
<dbReference type="RefSeq" id="WP_182303286.1">
    <property type="nucleotide sequence ID" value="NZ_CP041969.1"/>
</dbReference>
<dbReference type="EMBL" id="CP041969">
    <property type="protein sequence ID" value="QMV41907.1"/>
    <property type="molecule type" value="Genomic_DNA"/>
</dbReference>
<accession>A0A7G5BY73</accession>
<feature type="domain" description="Cadherin-like beta-sandwich-like" evidence="1">
    <location>
        <begin position="78"/>
        <end position="160"/>
    </location>
</feature>